<evidence type="ECO:0000313" key="3">
    <source>
        <dbReference type="WBParaSite" id="ASIM_0000886601-mRNA-1"/>
    </source>
</evidence>
<dbReference type="WBParaSite" id="ASIM_0000886601-mRNA-1">
    <property type="protein sequence ID" value="ASIM_0000886601-mRNA-1"/>
    <property type="gene ID" value="ASIM_0000886601"/>
</dbReference>
<gene>
    <name evidence="1" type="ORF">ASIM_LOCUS8623</name>
</gene>
<protein>
    <submittedName>
        <fullName evidence="3">Type I site-specific deoxyribonuclease</fullName>
    </submittedName>
</protein>
<dbReference type="OrthoDB" id="361870at2759"/>
<proteinExistence type="predicted"/>
<reference evidence="1 2" key="2">
    <citation type="submission" date="2018-11" db="EMBL/GenBank/DDBJ databases">
        <authorList>
            <consortium name="Pathogen Informatics"/>
        </authorList>
    </citation>
    <scope>NUCLEOTIDE SEQUENCE [LARGE SCALE GENOMIC DNA]</scope>
</reference>
<name>A0A0M3JMI0_ANISI</name>
<dbReference type="Proteomes" id="UP000267096">
    <property type="component" value="Unassembled WGS sequence"/>
</dbReference>
<accession>A0A0M3JMI0</accession>
<organism evidence="3">
    <name type="scientific">Anisakis simplex</name>
    <name type="common">Herring worm</name>
    <dbReference type="NCBI Taxonomy" id="6269"/>
    <lineage>
        <taxon>Eukaryota</taxon>
        <taxon>Metazoa</taxon>
        <taxon>Ecdysozoa</taxon>
        <taxon>Nematoda</taxon>
        <taxon>Chromadorea</taxon>
        <taxon>Rhabditida</taxon>
        <taxon>Spirurina</taxon>
        <taxon>Ascaridomorpha</taxon>
        <taxon>Ascaridoidea</taxon>
        <taxon>Anisakidae</taxon>
        <taxon>Anisakis</taxon>
        <taxon>Anisakis simplex complex</taxon>
    </lineage>
</organism>
<reference evidence="3" key="1">
    <citation type="submission" date="2017-02" db="UniProtKB">
        <authorList>
            <consortium name="WormBaseParasite"/>
        </authorList>
    </citation>
    <scope>IDENTIFICATION</scope>
</reference>
<dbReference type="EMBL" id="UYRR01023938">
    <property type="protein sequence ID" value="VDK33216.1"/>
    <property type="molecule type" value="Genomic_DNA"/>
</dbReference>
<evidence type="ECO:0000313" key="1">
    <source>
        <dbReference type="EMBL" id="VDK33216.1"/>
    </source>
</evidence>
<evidence type="ECO:0000313" key="2">
    <source>
        <dbReference type="Proteomes" id="UP000267096"/>
    </source>
</evidence>
<dbReference type="AlphaFoldDB" id="A0A0M3JMI0"/>
<keyword evidence="2" id="KW-1185">Reference proteome</keyword>
<sequence length="73" mass="8787">MRRAGGEQQDIEDAQHPEPLKYKFELDLVEKLRRGEDLITNEEEFRPKKTESVFGERLLGRYFNPLAEKFRKY</sequence>